<dbReference type="InterPro" id="IPR013424">
    <property type="entry name" value="Ice-binding_C"/>
</dbReference>
<dbReference type="Proteomes" id="UP000037939">
    <property type="component" value="Unassembled WGS sequence"/>
</dbReference>
<keyword evidence="4" id="KW-1185">Reference proteome</keyword>
<reference evidence="3 4" key="1">
    <citation type="submission" date="2015-07" db="EMBL/GenBank/DDBJ databases">
        <title>Draft genome sequence of the Amantichitinum ursilacus IGB-41, a new chitin-degrading bacterium.</title>
        <authorList>
            <person name="Kirstahler P."/>
            <person name="Guenther M."/>
            <person name="Grumaz C."/>
            <person name="Rupp S."/>
            <person name="Zibek S."/>
            <person name="Sohn K."/>
        </authorList>
    </citation>
    <scope>NUCLEOTIDE SEQUENCE [LARGE SCALE GENOMIC DNA]</scope>
    <source>
        <strain evidence="3 4">IGB-41</strain>
    </source>
</reference>
<feature type="signal peptide" evidence="1">
    <location>
        <begin position="1"/>
        <end position="21"/>
    </location>
</feature>
<proteinExistence type="predicted"/>
<dbReference type="AlphaFoldDB" id="A0A0N0GQ42"/>
<feature type="domain" description="Ice-binding protein C-terminal" evidence="2">
    <location>
        <begin position="148"/>
        <end position="171"/>
    </location>
</feature>
<keyword evidence="1" id="KW-0732">Signal</keyword>
<dbReference type="EMBL" id="LAQT01000002">
    <property type="protein sequence ID" value="KPC54442.1"/>
    <property type="molecule type" value="Genomic_DNA"/>
</dbReference>
<organism evidence="3 4">
    <name type="scientific">Amantichitinum ursilacus</name>
    <dbReference type="NCBI Taxonomy" id="857265"/>
    <lineage>
        <taxon>Bacteria</taxon>
        <taxon>Pseudomonadati</taxon>
        <taxon>Pseudomonadota</taxon>
        <taxon>Betaproteobacteria</taxon>
        <taxon>Neisseriales</taxon>
        <taxon>Chitinibacteraceae</taxon>
        <taxon>Amantichitinum</taxon>
    </lineage>
</organism>
<feature type="chain" id="PRO_5005849760" evidence="1">
    <location>
        <begin position="22"/>
        <end position="174"/>
    </location>
</feature>
<name>A0A0N0GQ42_9NEIS</name>
<sequence length="174" mass="18728">MKKLAAVALLGMALASGMASAKVIDSGSTNIKNKTVWTTGWTGLNFGSLAAGDYSLTFSFTSKAAESFKVGYALLENWNIFKPVSYSYDKVNGTSWSETVDFDLSSATNVRLFAGLIALADRNTSWCNPADYSGKFSWELSTVDVSAPIPEPETYALMGLGLVALVAARRRKQK</sequence>
<evidence type="ECO:0000313" key="4">
    <source>
        <dbReference type="Proteomes" id="UP000037939"/>
    </source>
</evidence>
<gene>
    <name evidence="3" type="ORF">WG78_02660</name>
</gene>
<protein>
    <submittedName>
        <fullName evidence="3">PEP-CTERM motif protein</fullName>
    </submittedName>
</protein>
<accession>A0A0N0GQ42</accession>
<dbReference type="OrthoDB" id="6365843at2"/>
<dbReference type="NCBIfam" id="TIGR02595">
    <property type="entry name" value="PEP_CTERM"/>
    <property type="match status" value="1"/>
</dbReference>
<dbReference type="Pfam" id="PF07589">
    <property type="entry name" value="PEP-CTERM"/>
    <property type="match status" value="1"/>
</dbReference>
<evidence type="ECO:0000256" key="1">
    <source>
        <dbReference type="SAM" id="SignalP"/>
    </source>
</evidence>
<comment type="caution">
    <text evidence="3">The sequence shown here is derived from an EMBL/GenBank/DDBJ whole genome shotgun (WGS) entry which is preliminary data.</text>
</comment>
<evidence type="ECO:0000313" key="3">
    <source>
        <dbReference type="EMBL" id="KPC54442.1"/>
    </source>
</evidence>
<dbReference type="RefSeq" id="WP_053936240.1">
    <property type="nucleotide sequence ID" value="NZ_LAQT01000002.1"/>
</dbReference>
<evidence type="ECO:0000259" key="2">
    <source>
        <dbReference type="Pfam" id="PF07589"/>
    </source>
</evidence>